<name>A0A840UCX9_9FIRM</name>
<evidence type="ECO:0000256" key="1">
    <source>
        <dbReference type="SAM" id="SignalP"/>
    </source>
</evidence>
<dbReference type="AlphaFoldDB" id="A0A840UCX9"/>
<dbReference type="Proteomes" id="UP000559117">
    <property type="component" value="Unassembled WGS sequence"/>
</dbReference>
<protein>
    <submittedName>
        <fullName evidence="2">Deoxyadenosine/deoxycytidine kinase</fullName>
    </submittedName>
</protein>
<accession>A0A840UCX9</accession>
<comment type="caution">
    <text evidence="2">The sequence shown here is derived from an EMBL/GenBank/DDBJ whole genome shotgun (WGS) entry which is preliminary data.</text>
</comment>
<keyword evidence="2" id="KW-0418">Kinase</keyword>
<keyword evidence="1" id="KW-0732">Signal</keyword>
<dbReference type="RefSeq" id="WP_183858765.1">
    <property type="nucleotide sequence ID" value="NZ_JACHFH010000001.1"/>
</dbReference>
<feature type="signal peptide" evidence="1">
    <location>
        <begin position="1"/>
        <end position="25"/>
    </location>
</feature>
<dbReference type="GO" id="GO:0016301">
    <property type="term" value="F:kinase activity"/>
    <property type="evidence" value="ECO:0007669"/>
    <property type="project" value="UniProtKB-KW"/>
</dbReference>
<reference evidence="2 3" key="1">
    <citation type="submission" date="2020-08" db="EMBL/GenBank/DDBJ databases">
        <title>Genomic Encyclopedia of Type Strains, Phase IV (KMG-IV): sequencing the most valuable type-strain genomes for metagenomic binning, comparative biology and taxonomic classification.</title>
        <authorList>
            <person name="Goeker M."/>
        </authorList>
    </citation>
    <scope>NUCLEOTIDE SEQUENCE [LARGE SCALE GENOMIC DNA]</scope>
    <source>
        <strain evidence="2 3">DSM 24661</strain>
    </source>
</reference>
<organism evidence="2 3">
    <name type="scientific">Pectinatus brassicae</name>
    <dbReference type="NCBI Taxonomy" id="862415"/>
    <lineage>
        <taxon>Bacteria</taxon>
        <taxon>Bacillati</taxon>
        <taxon>Bacillota</taxon>
        <taxon>Negativicutes</taxon>
        <taxon>Selenomonadales</taxon>
        <taxon>Selenomonadaceae</taxon>
        <taxon>Pectinatus</taxon>
    </lineage>
</organism>
<gene>
    <name evidence="2" type="ORF">HNR32_000026</name>
</gene>
<keyword evidence="3" id="KW-1185">Reference proteome</keyword>
<proteinExistence type="predicted"/>
<dbReference type="EMBL" id="JACHFH010000001">
    <property type="protein sequence ID" value="MBB5334926.1"/>
    <property type="molecule type" value="Genomic_DNA"/>
</dbReference>
<keyword evidence="2" id="KW-0808">Transferase</keyword>
<feature type="chain" id="PRO_5032720328" evidence="1">
    <location>
        <begin position="26"/>
        <end position="208"/>
    </location>
</feature>
<sequence>MYGKKSILGIVFVLATMLMSNIAIASVVVPTDIYEWVQASPRISYYFNKQEMKYPAKDDGTTNTDVLEVPILEQYDWIEIQDVIEKRRWNNEDVSNFNDLWGSESIVRIDLKARTATYVQQSYLDSNWNQIAQIASNRVDKIDEMTDKNLDNIFYNKIIEYANEHKQEIIERHGLKIDTDDKSLVKDQSSHKTAKQKIQEILKTYEKK</sequence>
<evidence type="ECO:0000313" key="3">
    <source>
        <dbReference type="Proteomes" id="UP000559117"/>
    </source>
</evidence>
<evidence type="ECO:0000313" key="2">
    <source>
        <dbReference type="EMBL" id="MBB5334926.1"/>
    </source>
</evidence>